<evidence type="ECO:0000313" key="3">
    <source>
        <dbReference type="EMBL" id="HIU53322.1"/>
    </source>
</evidence>
<comment type="caution">
    <text evidence="3">The sequence shown here is derived from an EMBL/GenBank/DDBJ whole genome shotgun (WGS) entry which is preliminary data.</text>
</comment>
<evidence type="ECO:0000256" key="2">
    <source>
        <dbReference type="SAM" id="SignalP"/>
    </source>
</evidence>
<dbReference type="InterPro" id="IPR029046">
    <property type="entry name" value="LolA/LolB/LppX"/>
</dbReference>
<feature type="chain" id="PRO_5038972903" evidence="2">
    <location>
        <begin position="23"/>
        <end position="206"/>
    </location>
</feature>
<reference evidence="3" key="2">
    <citation type="journal article" date="2021" name="PeerJ">
        <title>Extensive microbial diversity within the chicken gut microbiome revealed by metagenomics and culture.</title>
        <authorList>
            <person name="Gilroy R."/>
            <person name="Ravi A."/>
            <person name="Getino M."/>
            <person name="Pursley I."/>
            <person name="Horton D.L."/>
            <person name="Alikhan N.F."/>
            <person name="Baker D."/>
            <person name="Gharbi K."/>
            <person name="Hall N."/>
            <person name="Watson M."/>
            <person name="Adriaenssens E.M."/>
            <person name="Foster-Nyarko E."/>
            <person name="Jarju S."/>
            <person name="Secka A."/>
            <person name="Antonio M."/>
            <person name="Oren A."/>
            <person name="Chaudhuri R.R."/>
            <person name="La Ragione R."/>
            <person name="Hildebrand F."/>
            <person name="Pallen M.J."/>
        </authorList>
    </citation>
    <scope>NUCLEOTIDE SEQUENCE</scope>
    <source>
        <strain evidence="3">ChiW3-316</strain>
    </source>
</reference>
<dbReference type="PANTHER" id="PTHR35869">
    <property type="entry name" value="OUTER-MEMBRANE LIPOPROTEIN CARRIER PROTEIN"/>
    <property type="match status" value="1"/>
</dbReference>
<dbReference type="EMBL" id="DVNC01000029">
    <property type="protein sequence ID" value="HIU53322.1"/>
    <property type="molecule type" value="Genomic_DNA"/>
</dbReference>
<dbReference type="CDD" id="cd16325">
    <property type="entry name" value="LolA"/>
    <property type="match status" value="1"/>
</dbReference>
<sequence length="206" mass="23481">MKKSVWTICFALFWTVLTPAQAQQKENLKQIEDYLNNIKTMQASFVQTASNGNTAEGMLYIAKPNKIRMEYNAPTDVLIVGDGDYIIYHDKELDQVTNIDYDDIPASLILANDVKLDGKKFKVTNYYQDAGITTATIQYKDNDIGPITLTFNNNPFELKQWSIVDPQSVEVTVSLYNAQKDLDLDNSLFKFKKNKSGPKNYNKGRR</sequence>
<feature type="signal peptide" evidence="2">
    <location>
        <begin position="1"/>
        <end position="22"/>
    </location>
</feature>
<keyword evidence="3" id="KW-0449">Lipoprotein</keyword>
<gene>
    <name evidence="3" type="ORF">IAD20_04495</name>
</gene>
<reference evidence="3" key="1">
    <citation type="submission" date="2020-10" db="EMBL/GenBank/DDBJ databases">
        <authorList>
            <person name="Gilroy R."/>
        </authorList>
    </citation>
    <scope>NUCLEOTIDE SEQUENCE</scope>
    <source>
        <strain evidence="3">ChiW3-316</strain>
    </source>
</reference>
<dbReference type="Gene3D" id="2.50.20.10">
    <property type="entry name" value="Lipoprotein localisation LolA/LolB/LppX"/>
    <property type="match status" value="1"/>
</dbReference>
<organism evidence="3 4">
    <name type="scientific">Candidatus Scatocola faecipullorum</name>
    <dbReference type="NCBI Taxonomy" id="2840917"/>
    <lineage>
        <taxon>Bacteria</taxon>
        <taxon>Pseudomonadati</taxon>
        <taxon>Pseudomonadota</taxon>
        <taxon>Alphaproteobacteria</taxon>
        <taxon>Rhodospirillales</taxon>
        <taxon>Rhodospirillaceae</taxon>
        <taxon>Rhodospirillaceae incertae sedis</taxon>
        <taxon>Candidatus Scatocola</taxon>
    </lineage>
</organism>
<proteinExistence type="predicted"/>
<dbReference type="AlphaFoldDB" id="A0A9D1M494"/>
<dbReference type="Proteomes" id="UP000824107">
    <property type="component" value="Unassembled WGS sequence"/>
</dbReference>
<name>A0A9D1M494_9PROT</name>
<dbReference type="SUPFAM" id="SSF89392">
    <property type="entry name" value="Prokaryotic lipoproteins and lipoprotein localization factors"/>
    <property type="match status" value="1"/>
</dbReference>
<dbReference type="Pfam" id="PF03548">
    <property type="entry name" value="LolA"/>
    <property type="match status" value="1"/>
</dbReference>
<dbReference type="PANTHER" id="PTHR35869:SF1">
    <property type="entry name" value="OUTER-MEMBRANE LIPOPROTEIN CARRIER PROTEIN"/>
    <property type="match status" value="1"/>
</dbReference>
<evidence type="ECO:0000256" key="1">
    <source>
        <dbReference type="ARBA" id="ARBA00022729"/>
    </source>
</evidence>
<protein>
    <submittedName>
        <fullName evidence="3">Outer membrane lipoprotein carrier protein LolA</fullName>
    </submittedName>
</protein>
<dbReference type="InterPro" id="IPR004564">
    <property type="entry name" value="OM_lipoprot_carrier_LolA-like"/>
</dbReference>
<keyword evidence="1 2" id="KW-0732">Signal</keyword>
<evidence type="ECO:0000313" key="4">
    <source>
        <dbReference type="Proteomes" id="UP000824107"/>
    </source>
</evidence>
<accession>A0A9D1M494</accession>